<feature type="coiled-coil region" evidence="1">
    <location>
        <begin position="194"/>
        <end position="257"/>
    </location>
</feature>
<dbReference type="InterPro" id="IPR006597">
    <property type="entry name" value="Sel1-like"/>
</dbReference>
<dbReference type="Pfam" id="PF08238">
    <property type="entry name" value="Sel1"/>
    <property type="match status" value="3"/>
</dbReference>
<evidence type="ECO:0000313" key="4">
    <source>
        <dbReference type="Proteomes" id="UP000325122"/>
    </source>
</evidence>
<dbReference type="AlphaFoldDB" id="A0A5M6ZDD4"/>
<feature type="compositionally biased region" description="Gly residues" evidence="2">
    <location>
        <begin position="540"/>
        <end position="556"/>
    </location>
</feature>
<dbReference type="Gene3D" id="1.25.40.10">
    <property type="entry name" value="Tetratricopeptide repeat domain"/>
    <property type="match status" value="1"/>
</dbReference>
<evidence type="ECO:0000313" key="3">
    <source>
        <dbReference type="EMBL" id="KAA5802220.1"/>
    </source>
</evidence>
<feature type="region of interest" description="Disordered" evidence="2">
    <location>
        <begin position="969"/>
        <end position="1014"/>
    </location>
</feature>
<name>A0A5M6ZDD4_9PROT</name>
<keyword evidence="4" id="KW-1185">Reference proteome</keyword>
<dbReference type="SMART" id="SM00671">
    <property type="entry name" value="SEL1"/>
    <property type="match status" value="3"/>
</dbReference>
<keyword evidence="1" id="KW-0175">Coiled coil</keyword>
<feature type="coiled-coil region" evidence="1">
    <location>
        <begin position="289"/>
        <end position="355"/>
    </location>
</feature>
<evidence type="ECO:0000256" key="2">
    <source>
        <dbReference type="SAM" id="MobiDB-lite"/>
    </source>
</evidence>
<dbReference type="Proteomes" id="UP000325122">
    <property type="component" value="Unassembled WGS sequence"/>
</dbReference>
<feature type="region of interest" description="Disordered" evidence="2">
    <location>
        <begin position="748"/>
        <end position="811"/>
    </location>
</feature>
<reference evidence="3 4" key="1">
    <citation type="submission" date="2019-09" db="EMBL/GenBank/DDBJ databases">
        <authorList>
            <person name="Kevbrin V."/>
            <person name="Grouzdev D.S."/>
        </authorList>
    </citation>
    <scope>NUCLEOTIDE SEQUENCE [LARGE SCALE GENOMIC DNA]</scope>
    <source>
        <strain evidence="3 4">G-192</strain>
    </source>
</reference>
<proteinExistence type="predicted"/>
<dbReference type="PANTHER" id="PTHR43628:SF1">
    <property type="entry name" value="CHITIN SYNTHASE REGULATORY FACTOR 2-RELATED"/>
    <property type="match status" value="1"/>
</dbReference>
<protein>
    <recommendedName>
        <fullName evidence="5">Sel1 repeat family protein</fullName>
    </recommendedName>
</protein>
<dbReference type="EMBL" id="VWOJ01000003">
    <property type="protein sequence ID" value="KAA5802220.1"/>
    <property type="molecule type" value="Genomic_DNA"/>
</dbReference>
<feature type="compositionally biased region" description="Polar residues" evidence="2">
    <location>
        <begin position="969"/>
        <end position="981"/>
    </location>
</feature>
<evidence type="ECO:0000256" key="1">
    <source>
        <dbReference type="SAM" id="Coils"/>
    </source>
</evidence>
<evidence type="ECO:0008006" key="5">
    <source>
        <dbReference type="Google" id="ProtNLM"/>
    </source>
</evidence>
<feature type="compositionally biased region" description="Low complexity" evidence="2">
    <location>
        <begin position="795"/>
        <end position="804"/>
    </location>
</feature>
<accession>A0A5M6ZDD4</accession>
<gene>
    <name evidence="3" type="ORF">F1654_10295</name>
</gene>
<feature type="compositionally biased region" description="Pro residues" evidence="2">
    <location>
        <begin position="763"/>
        <end position="781"/>
    </location>
</feature>
<comment type="caution">
    <text evidence="3">The sequence shown here is derived from an EMBL/GenBank/DDBJ whole genome shotgun (WGS) entry which is preliminary data.</text>
</comment>
<dbReference type="InterPro" id="IPR011990">
    <property type="entry name" value="TPR-like_helical_dom_sf"/>
</dbReference>
<dbReference type="SUPFAM" id="SSF81901">
    <property type="entry name" value="HCP-like"/>
    <property type="match status" value="1"/>
</dbReference>
<feature type="compositionally biased region" description="Pro residues" evidence="2">
    <location>
        <begin position="623"/>
        <end position="632"/>
    </location>
</feature>
<feature type="region of interest" description="Disordered" evidence="2">
    <location>
        <begin position="526"/>
        <end position="634"/>
    </location>
</feature>
<feature type="compositionally biased region" description="Acidic residues" evidence="2">
    <location>
        <begin position="597"/>
        <end position="610"/>
    </location>
</feature>
<sequence length="1014" mass="108014">MPSGAPWSVKGIDPRARAIAKTAARREGMTLGEWLNRVILDDGPSSDSSQWDERLSAYPGFGGGGGGDEDDALREVIARLTHRLEAAEQRSQLALTGVDQSVLAISRRLEALEESRSEDESAFEDALSRTRARHDELMERLRRVEKAGPAGGADPAAVKAMETTLGKLAGRLYETERDVRAELDNLSHKDERRRESAERAAKALGARLDETEARLREDARTLREQIEAQTRQSGETLRHVEDAARRLQSRIITAENATHRAAEALAGSQQALDARLRALETRQGEALGADEINRRFEALGRELAAIIRETREDCARQIAKLDGESGGPARMERALEAAENRLAAAEARQSDALTRIAHEVSRLSRAVDRRIEAAERRLEHRFSETERARRAREDQTSLEARLDTVRTENTAAVRRMGEEMARLGETLAQRVHKAEQRSAEAVEAAGERMAQVVERMEQARASAPEADLDARIRASEERTAQRINDAMGGVYQRLDQARAETADALSPVQRAMTALAERLETIERKGVAQAAVPDAPVNRKGGGGGDDGGEGGGQEGGDGDPRPALRPAALARSEGHAFSVEADAPLPQAPGLSDAAAGEDDIALGSEEEPAGAAFWPEERPEPAPARAPEPAPVRREARIGATADAGFLAAARKTVRANRGASADWTPPAEPRESRRSRAVLVAASVLGFAAVAAAAGVLVLDVFGGGGNGAERADPSAALSSLFADAGGGAPLATAPAAPMIPLEGEGAAQVSAADDGPDAPALPEPVPVPRSAPVPADPAPAQSEPASERAAEAAPETSSEPAPEPAPEPMTLERAAAEGNAVARYQLALERLEAGALSDAAALMRRAAEQGEPDAMRRYAMMLQRGQGVDMDAAAARQWMVRAAEAGNVLAMFEAGGLFISAEETAENQAAAARWFQEAALHGNRDSQFNIALLFQEGFGVPQSLPDAYAWLRIAANAGDEDAASRASSLRRQLNADQRSAADEVAQNFTPRPSDPRAQGQYPRQPWQAAG</sequence>
<dbReference type="PANTHER" id="PTHR43628">
    <property type="entry name" value="ACTIVATOR OF C KINASE PROTEIN 1-RELATED"/>
    <property type="match status" value="1"/>
</dbReference>
<organism evidence="3 4">
    <name type="scientific">Alkalicaulis satelles</name>
    <dbReference type="NCBI Taxonomy" id="2609175"/>
    <lineage>
        <taxon>Bacteria</taxon>
        <taxon>Pseudomonadati</taxon>
        <taxon>Pseudomonadota</taxon>
        <taxon>Alphaproteobacteria</taxon>
        <taxon>Maricaulales</taxon>
        <taxon>Maricaulaceae</taxon>
        <taxon>Alkalicaulis</taxon>
    </lineage>
</organism>
<dbReference type="InterPro" id="IPR052945">
    <property type="entry name" value="Mitotic_Regulator"/>
</dbReference>